<dbReference type="EMBL" id="FOXF01000036">
    <property type="protein sequence ID" value="SFP55556.1"/>
    <property type="molecule type" value="Genomic_DNA"/>
</dbReference>
<proteinExistence type="predicted"/>
<dbReference type="RefSeq" id="WP_093142858.1">
    <property type="nucleotide sequence ID" value="NZ_FOXF01000036.1"/>
</dbReference>
<sequence length="319" mass="34458">MADDLHSFLDILADVAKQQEDEEKQTAESGSADVKNNPSSDSAASSEKPLPSDRQTTVTHPKSTEEAQIANSTEEYSPDFFKSAISNAKKNTRSAKKRSTNGEVSIFDQISKNQKTVRTARKSTGRTTRRTTTTRRKTSTSSGIPSFRKPRTSTIIKKILGVIIDLIFGRKSSSSGRNTKLSGYEMLNSLLGSTDNTASKSAGLNQPVSSTAKSKPLNSTDQKLLTSVVNDMFGNGKSSNADFLPVFKDVVRSVISGNNQEALNSKEMFSDEAAKIGYTSKESEGASAILGALLNSNLSNKSIAMILQQFTETEDDDSE</sequence>
<feature type="region of interest" description="Disordered" evidence="1">
    <location>
        <begin position="197"/>
        <end position="217"/>
    </location>
</feature>
<reference evidence="2 3" key="1">
    <citation type="submission" date="2016-10" db="EMBL/GenBank/DDBJ databases">
        <authorList>
            <person name="Varghese N."/>
            <person name="Submissions S."/>
        </authorList>
    </citation>
    <scope>NUCLEOTIDE SEQUENCE [LARGE SCALE GENOMIC DNA]</scope>
    <source>
        <strain evidence="2 3">DSM 1361</strain>
    </source>
</reference>
<dbReference type="Proteomes" id="UP000243745">
    <property type="component" value="Unassembled WGS sequence"/>
</dbReference>
<keyword evidence="3" id="KW-1185">Reference proteome</keyword>
<protein>
    <submittedName>
        <fullName evidence="2">Uncharacterized protein</fullName>
    </submittedName>
</protein>
<feature type="compositionally biased region" description="Polar residues" evidence="1">
    <location>
        <begin position="108"/>
        <end position="117"/>
    </location>
</feature>
<feature type="compositionally biased region" description="Polar residues" evidence="1">
    <location>
        <begin position="34"/>
        <end position="45"/>
    </location>
</feature>
<gene>
    <name evidence="2" type="ORF">SAMN02910344_01716</name>
</gene>
<evidence type="ECO:0000313" key="2">
    <source>
        <dbReference type="EMBL" id="SFP55556.1"/>
    </source>
</evidence>
<feature type="compositionally biased region" description="Basic residues" evidence="1">
    <location>
        <begin position="90"/>
        <end position="99"/>
    </location>
</feature>
<feature type="region of interest" description="Disordered" evidence="1">
    <location>
        <begin position="1"/>
        <end position="75"/>
    </location>
</feature>
<evidence type="ECO:0000313" key="3">
    <source>
        <dbReference type="Proteomes" id="UP000243745"/>
    </source>
</evidence>
<organism evidence="2 3">
    <name type="scientific">Ruminobacter amylophilus</name>
    <dbReference type="NCBI Taxonomy" id="867"/>
    <lineage>
        <taxon>Bacteria</taxon>
        <taxon>Pseudomonadati</taxon>
        <taxon>Pseudomonadota</taxon>
        <taxon>Gammaproteobacteria</taxon>
        <taxon>Aeromonadales</taxon>
        <taxon>Succinivibrionaceae</taxon>
        <taxon>Ruminobacter</taxon>
    </lineage>
</organism>
<evidence type="ECO:0000256" key="1">
    <source>
        <dbReference type="SAM" id="MobiDB-lite"/>
    </source>
</evidence>
<name>A0A662ZK16_9GAMM</name>
<dbReference type="AlphaFoldDB" id="A0A662ZK16"/>
<feature type="region of interest" description="Disordered" evidence="1">
    <location>
        <begin position="90"/>
        <end position="148"/>
    </location>
</feature>
<feature type="compositionally biased region" description="Basic residues" evidence="1">
    <location>
        <begin position="118"/>
        <end position="138"/>
    </location>
</feature>
<accession>A0A662ZK16</accession>